<evidence type="ECO:0000313" key="3">
    <source>
        <dbReference type="Proteomes" id="UP000641932"/>
    </source>
</evidence>
<feature type="region of interest" description="Disordered" evidence="1">
    <location>
        <begin position="227"/>
        <end position="264"/>
    </location>
</feature>
<gene>
    <name evidence="2" type="ORF">GCM10012280_48020</name>
</gene>
<dbReference type="SUPFAM" id="SSF81901">
    <property type="entry name" value="HCP-like"/>
    <property type="match status" value="1"/>
</dbReference>
<reference evidence="2" key="1">
    <citation type="journal article" date="2014" name="Int. J. Syst. Evol. Microbiol.">
        <title>Complete genome sequence of Corynebacterium casei LMG S-19264T (=DSM 44701T), isolated from a smear-ripened cheese.</title>
        <authorList>
            <consortium name="US DOE Joint Genome Institute (JGI-PGF)"/>
            <person name="Walter F."/>
            <person name="Albersmeier A."/>
            <person name="Kalinowski J."/>
            <person name="Ruckert C."/>
        </authorList>
    </citation>
    <scope>NUCLEOTIDE SEQUENCE</scope>
    <source>
        <strain evidence="2">CGMCC 4.7201</strain>
    </source>
</reference>
<reference evidence="2" key="2">
    <citation type="submission" date="2020-09" db="EMBL/GenBank/DDBJ databases">
        <authorList>
            <person name="Sun Q."/>
            <person name="Zhou Y."/>
        </authorList>
    </citation>
    <scope>NUCLEOTIDE SEQUENCE</scope>
    <source>
        <strain evidence="2">CGMCC 4.7201</strain>
    </source>
</reference>
<comment type="caution">
    <text evidence="2">The sequence shown here is derived from an EMBL/GenBank/DDBJ whole genome shotgun (WGS) entry which is preliminary data.</text>
</comment>
<dbReference type="EMBL" id="BMMS01000022">
    <property type="protein sequence ID" value="GGO94060.1"/>
    <property type="molecule type" value="Genomic_DNA"/>
</dbReference>
<evidence type="ECO:0000256" key="1">
    <source>
        <dbReference type="SAM" id="MobiDB-lite"/>
    </source>
</evidence>
<evidence type="ECO:0000313" key="2">
    <source>
        <dbReference type="EMBL" id="GGO94060.1"/>
    </source>
</evidence>
<organism evidence="2 3">
    <name type="scientific">Wenjunlia tyrosinilytica</name>
    <dbReference type="NCBI Taxonomy" id="1544741"/>
    <lineage>
        <taxon>Bacteria</taxon>
        <taxon>Bacillati</taxon>
        <taxon>Actinomycetota</taxon>
        <taxon>Actinomycetes</taxon>
        <taxon>Kitasatosporales</taxon>
        <taxon>Streptomycetaceae</taxon>
        <taxon>Wenjunlia</taxon>
    </lineage>
</organism>
<dbReference type="RefSeq" id="WP_189133864.1">
    <property type="nucleotide sequence ID" value="NZ_BMMS01000022.1"/>
</dbReference>
<keyword evidence="3" id="KW-1185">Reference proteome</keyword>
<protein>
    <submittedName>
        <fullName evidence="2">Uncharacterized protein</fullName>
    </submittedName>
</protein>
<sequence length="264" mass="29048">MHGTDEGERAIDALLDQAEVLTRTFDDYDPQAARERAVLAADDPPGPRTRLAAPARSASEHEQAQHELALACALIINAPQAAEYLARLADRRYTEPEGALVFACLLQLSGRDDAAQFWWQFAAGGGSHTAAYCLYLNHRRYAEFRDARYWREQAALLSVRPARRAERPERRDSTLLPEDVCRDLLARCHQGLRPTLPPQLEAVIDRLHVDADDEDFGAIPRPSRHLAADLAARASEGAGSPRQRRLGRSATAGAAGYSSDETSG</sequence>
<name>A0A918E0T9_9ACTN</name>
<dbReference type="AlphaFoldDB" id="A0A918E0T9"/>
<dbReference type="Proteomes" id="UP000641932">
    <property type="component" value="Unassembled WGS sequence"/>
</dbReference>
<proteinExistence type="predicted"/>
<accession>A0A918E0T9</accession>